<sequence>MAGSQLEKHREGGKKCVFVAGPCGPRMLEEFVEAILAMEDEKEETGTGQAFSFQAKSSRIMVSIWRLIDPTGTYGQSSPMAGGSIDGVHVAAWRSAELPKKGVVPKQGHEFQVASAFTRPVLAFLALAWAQENSEEGKQEAEALFLRVDLDKNNFVDPSELHEWIKTEAEAYAPSEESGMTAEEVEEEAKIAMEAFDHDKDGKLTQAEFVEALIAMEEAGEDGRRQRQRPLRWSPNFAP</sequence>
<dbReference type="Proteomes" id="UP001178507">
    <property type="component" value="Unassembled WGS sequence"/>
</dbReference>
<keyword evidence="5" id="KW-1185">Reference proteome</keyword>
<dbReference type="AlphaFoldDB" id="A0AA36HKH2"/>
<organism evidence="4 5">
    <name type="scientific">Effrenium voratum</name>
    <dbReference type="NCBI Taxonomy" id="2562239"/>
    <lineage>
        <taxon>Eukaryota</taxon>
        <taxon>Sar</taxon>
        <taxon>Alveolata</taxon>
        <taxon>Dinophyceae</taxon>
        <taxon>Suessiales</taxon>
        <taxon>Symbiodiniaceae</taxon>
        <taxon>Effrenium</taxon>
    </lineage>
</organism>
<dbReference type="SMART" id="SM00054">
    <property type="entry name" value="EFh"/>
    <property type="match status" value="2"/>
</dbReference>
<evidence type="ECO:0000313" key="4">
    <source>
        <dbReference type="EMBL" id="CAJ1370782.1"/>
    </source>
</evidence>
<feature type="domain" description="EF-hand" evidence="3">
    <location>
        <begin position="184"/>
        <end position="219"/>
    </location>
</feature>
<dbReference type="PROSITE" id="PS50222">
    <property type="entry name" value="EF_HAND_2"/>
    <property type="match status" value="2"/>
</dbReference>
<dbReference type="CDD" id="cd00051">
    <property type="entry name" value="EFh"/>
    <property type="match status" value="1"/>
</dbReference>
<feature type="region of interest" description="Disordered" evidence="2">
    <location>
        <begin position="218"/>
        <end position="239"/>
    </location>
</feature>
<comment type="caution">
    <text evidence="4">The sequence shown here is derived from an EMBL/GenBank/DDBJ whole genome shotgun (WGS) entry which is preliminary data.</text>
</comment>
<dbReference type="Pfam" id="PF13499">
    <property type="entry name" value="EF-hand_7"/>
    <property type="match status" value="1"/>
</dbReference>
<accession>A0AA36HKH2</accession>
<dbReference type="SUPFAM" id="SSF47473">
    <property type="entry name" value="EF-hand"/>
    <property type="match status" value="1"/>
</dbReference>
<evidence type="ECO:0000256" key="2">
    <source>
        <dbReference type="SAM" id="MobiDB-lite"/>
    </source>
</evidence>
<dbReference type="InterPro" id="IPR011992">
    <property type="entry name" value="EF-hand-dom_pair"/>
</dbReference>
<evidence type="ECO:0000259" key="3">
    <source>
        <dbReference type="PROSITE" id="PS50222"/>
    </source>
</evidence>
<protein>
    <recommendedName>
        <fullName evidence="3">EF-hand domain-containing protein</fullName>
    </recommendedName>
</protein>
<dbReference type="EMBL" id="CAUJNA010000036">
    <property type="protein sequence ID" value="CAJ1370782.1"/>
    <property type="molecule type" value="Genomic_DNA"/>
</dbReference>
<evidence type="ECO:0000256" key="1">
    <source>
        <dbReference type="ARBA" id="ARBA00022837"/>
    </source>
</evidence>
<keyword evidence="1" id="KW-0106">Calcium</keyword>
<evidence type="ECO:0000313" key="5">
    <source>
        <dbReference type="Proteomes" id="UP001178507"/>
    </source>
</evidence>
<dbReference type="Gene3D" id="1.10.238.10">
    <property type="entry name" value="EF-hand"/>
    <property type="match status" value="1"/>
</dbReference>
<name>A0AA36HKH2_9DINO</name>
<dbReference type="PROSITE" id="PS00018">
    <property type="entry name" value="EF_HAND_1"/>
    <property type="match status" value="2"/>
</dbReference>
<gene>
    <name evidence="4" type="ORF">EVOR1521_LOCUS1272</name>
</gene>
<dbReference type="GO" id="GO:0005509">
    <property type="term" value="F:calcium ion binding"/>
    <property type="evidence" value="ECO:0007669"/>
    <property type="project" value="InterPro"/>
</dbReference>
<dbReference type="InterPro" id="IPR002048">
    <property type="entry name" value="EF_hand_dom"/>
</dbReference>
<reference evidence="4" key="1">
    <citation type="submission" date="2023-08" db="EMBL/GenBank/DDBJ databases">
        <authorList>
            <person name="Chen Y."/>
            <person name="Shah S."/>
            <person name="Dougan E. K."/>
            <person name="Thang M."/>
            <person name="Chan C."/>
        </authorList>
    </citation>
    <scope>NUCLEOTIDE SEQUENCE</scope>
</reference>
<feature type="domain" description="EF-hand" evidence="3">
    <location>
        <begin position="136"/>
        <end position="171"/>
    </location>
</feature>
<dbReference type="InterPro" id="IPR018247">
    <property type="entry name" value="EF_Hand_1_Ca_BS"/>
</dbReference>
<proteinExistence type="predicted"/>